<protein>
    <recommendedName>
        <fullName evidence="8">FAD-binding domain-containing protein</fullName>
    </recommendedName>
</protein>
<dbReference type="HOGENOM" id="CLU_009665_6_0_1"/>
<evidence type="ECO:0000256" key="4">
    <source>
        <dbReference type="ARBA" id="ARBA00022827"/>
    </source>
</evidence>
<dbReference type="GO" id="GO:0004497">
    <property type="term" value="F:monooxygenase activity"/>
    <property type="evidence" value="ECO:0007669"/>
    <property type="project" value="UniProtKB-KW"/>
</dbReference>
<evidence type="ECO:0000256" key="3">
    <source>
        <dbReference type="ARBA" id="ARBA00022630"/>
    </source>
</evidence>
<gene>
    <name evidence="9" type="ORF">SCHCODRAFT_256736</name>
</gene>
<dbReference type="SUPFAM" id="SSF51905">
    <property type="entry name" value="FAD/NAD(P)-binding domain"/>
    <property type="match status" value="1"/>
</dbReference>
<name>D8Q2Y5_SCHCM</name>
<feature type="domain" description="FAD-binding" evidence="8">
    <location>
        <begin position="280"/>
        <end position="329"/>
    </location>
</feature>
<evidence type="ECO:0000256" key="2">
    <source>
        <dbReference type="ARBA" id="ARBA00007992"/>
    </source>
</evidence>
<dbReference type="PRINTS" id="PR00420">
    <property type="entry name" value="RNGMNOXGNASE"/>
</dbReference>
<comment type="cofactor">
    <cofactor evidence="1">
        <name>FAD</name>
        <dbReference type="ChEBI" id="CHEBI:57692"/>
    </cofactor>
</comment>
<organism evidence="10">
    <name type="scientific">Schizophyllum commune (strain H4-8 / FGSC 9210)</name>
    <name type="common">Split gill fungus</name>
    <dbReference type="NCBI Taxonomy" id="578458"/>
    <lineage>
        <taxon>Eukaryota</taxon>
        <taxon>Fungi</taxon>
        <taxon>Dikarya</taxon>
        <taxon>Basidiomycota</taxon>
        <taxon>Agaricomycotina</taxon>
        <taxon>Agaricomycetes</taxon>
        <taxon>Agaricomycetidae</taxon>
        <taxon>Agaricales</taxon>
        <taxon>Schizophyllaceae</taxon>
        <taxon>Schizophyllum</taxon>
    </lineage>
</organism>
<dbReference type="Proteomes" id="UP000007431">
    <property type="component" value="Unassembled WGS sequence"/>
</dbReference>
<keyword evidence="4" id="KW-0274">FAD</keyword>
<keyword evidence="6" id="KW-0503">Monooxygenase</keyword>
<evidence type="ECO:0000256" key="7">
    <source>
        <dbReference type="SAM" id="MobiDB-lite"/>
    </source>
</evidence>
<dbReference type="PANTHER" id="PTHR13789">
    <property type="entry name" value="MONOOXYGENASE"/>
    <property type="match status" value="1"/>
</dbReference>
<evidence type="ECO:0000259" key="8">
    <source>
        <dbReference type="Pfam" id="PF01494"/>
    </source>
</evidence>
<dbReference type="InterPro" id="IPR036188">
    <property type="entry name" value="FAD/NAD-bd_sf"/>
</dbReference>
<evidence type="ECO:0000313" key="10">
    <source>
        <dbReference type="Proteomes" id="UP000007431"/>
    </source>
</evidence>
<dbReference type="GO" id="GO:0071949">
    <property type="term" value="F:FAD binding"/>
    <property type="evidence" value="ECO:0007669"/>
    <property type="project" value="InterPro"/>
</dbReference>
<evidence type="ECO:0000313" key="9">
    <source>
        <dbReference type="EMBL" id="EFI98208.1"/>
    </source>
</evidence>
<accession>D8Q2Y5</accession>
<dbReference type="PANTHER" id="PTHR13789:SF318">
    <property type="entry name" value="GERANYLGERANYL DIPHOSPHATE REDUCTASE"/>
    <property type="match status" value="1"/>
</dbReference>
<dbReference type="InterPro" id="IPR050493">
    <property type="entry name" value="FAD-dep_Monooxygenase_BioMet"/>
</dbReference>
<comment type="similarity">
    <text evidence="2">Belongs to the paxM FAD-dependent monooxygenase family.</text>
</comment>
<dbReference type="OrthoDB" id="417877at2759"/>
<keyword evidence="10" id="KW-1185">Reference proteome</keyword>
<dbReference type="eggNOG" id="KOG2614">
    <property type="taxonomic scope" value="Eukaryota"/>
</dbReference>
<dbReference type="STRING" id="578458.D8Q2Y5"/>
<dbReference type="AlphaFoldDB" id="D8Q2Y5"/>
<dbReference type="VEuPathDB" id="FungiDB:SCHCODRAFT_02213880"/>
<evidence type="ECO:0000256" key="1">
    <source>
        <dbReference type="ARBA" id="ARBA00001974"/>
    </source>
</evidence>
<keyword evidence="5" id="KW-0560">Oxidoreductase</keyword>
<proteinExistence type="inferred from homology"/>
<dbReference type="Gene3D" id="3.50.50.60">
    <property type="entry name" value="FAD/NAD(P)-binding domain"/>
    <property type="match status" value="1"/>
</dbReference>
<keyword evidence="3" id="KW-0285">Flavoprotein</keyword>
<feature type="region of interest" description="Disordered" evidence="7">
    <location>
        <begin position="432"/>
        <end position="480"/>
    </location>
</feature>
<feature type="compositionally biased region" description="Basic and acidic residues" evidence="7">
    <location>
        <begin position="460"/>
        <end position="479"/>
    </location>
</feature>
<dbReference type="GeneID" id="9595152"/>
<dbReference type="SUPFAM" id="SSF54373">
    <property type="entry name" value="FAD-linked reductases, C-terminal domain"/>
    <property type="match status" value="1"/>
</dbReference>
<sequence length="534" mass="58429">MSRLDVHIYEAAHELNQAGAGIVFYSRTLGLLHDLGFGDVLHKFETIEPRGSLVFSLRKSDQPEGTCIHDMFLPGPMCTLHRAGFQQMILDALSPEIHVHLAHRLLAVDTPTDTEVVLKFMNGTTETCDIVVGADGLRSNVRPALLERLVQARVLTEAERDDKTDPVWTGTYVYRGLIPSEELQAKYPGHPSLTKPVQYIGRDKHITSYPIAQGRYVNVVPTYSDFTQDRTHIASCGAGSKATNDEILPYFEGWEELATVLVENFKCIGKWPIMQLSPLPKYADGRIILLGDSAHAMSQHLGAGAGQSIEDGIILARCLNRALSKDAGPPSPAAIAAIVSTYNTLRVPIGNYVQERARLQGKVYELAFLDEPALRPEVCLCAGESTLAFPGEVKGALPDEAKSAFPGESAFPSELQDTDVKDTVLGGVAENASAAVPAKSESKAEEQATAKSEAEEEAKVEEQDKVEANTPKVKTEEQAASKVKQMTNIYDLPPHYGALSELGKVSCLTTENYSWPSSRFVRRWDEEAERLLAE</sequence>
<dbReference type="InterPro" id="IPR002938">
    <property type="entry name" value="FAD-bd"/>
</dbReference>
<dbReference type="RefSeq" id="XP_003033111.1">
    <property type="nucleotide sequence ID" value="XM_003033065.1"/>
</dbReference>
<evidence type="ECO:0000256" key="6">
    <source>
        <dbReference type="ARBA" id="ARBA00023033"/>
    </source>
</evidence>
<evidence type="ECO:0000256" key="5">
    <source>
        <dbReference type="ARBA" id="ARBA00023002"/>
    </source>
</evidence>
<reference evidence="9 10" key="1">
    <citation type="journal article" date="2010" name="Nat. Biotechnol.">
        <title>Genome sequence of the model mushroom Schizophyllum commune.</title>
        <authorList>
            <person name="Ohm R.A."/>
            <person name="de Jong J.F."/>
            <person name="Lugones L.G."/>
            <person name="Aerts A."/>
            <person name="Kothe E."/>
            <person name="Stajich J.E."/>
            <person name="de Vries R.P."/>
            <person name="Record E."/>
            <person name="Levasseur A."/>
            <person name="Baker S.E."/>
            <person name="Bartholomew K.A."/>
            <person name="Coutinho P.M."/>
            <person name="Erdmann S."/>
            <person name="Fowler T.J."/>
            <person name="Gathman A.C."/>
            <person name="Lombard V."/>
            <person name="Henrissat B."/>
            <person name="Knabe N."/>
            <person name="Kuees U."/>
            <person name="Lilly W.W."/>
            <person name="Lindquist E."/>
            <person name="Lucas S."/>
            <person name="Magnuson J.K."/>
            <person name="Piumi F."/>
            <person name="Raudaskoski M."/>
            <person name="Salamov A."/>
            <person name="Schmutz J."/>
            <person name="Schwarze F.W.M.R."/>
            <person name="vanKuyk P.A."/>
            <person name="Horton J.S."/>
            <person name="Grigoriev I.V."/>
            <person name="Woesten H.A.B."/>
        </authorList>
    </citation>
    <scope>NUCLEOTIDE SEQUENCE [LARGE SCALE GENOMIC DNA]</scope>
    <source>
        <strain evidence="10">H4-8 / FGSC 9210</strain>
    </source>
</reference>
<dbReference type="KEGG" id="scm:SCHCO_02213880"/>
<dbReference type="EMBL" id="GL377305">
    <property type="protein sequence ID" value="EFI98208.1"/>
    <property type="molecule type" value="Genomic_DNA"/>
</dbReference>
<dbReference type="InParanoid" id="D8Q2Y5"/>
<dbReference type="OMA" id="EWIAWRG"/>
<dbReference type="Pfam" id="PF01494">
    <property type="entry name" value="FAD_binding_3"/>
    <property type="match status" value="1"/>
</dbReference>